<sequence>MVKKTPKSKLNFFPPTKYQFLMFEKKRKNGNSIIEKNLKKRKGIYMKTMDGELNNVEEEIKIEKERLKKTAIDIIENFTKERRIDYKDLKRCFSDNSDLKFQQKRSQRLENNKKNKKDHHIER</sequence>
<reference evidence="4" key="1">
    <citation type="journal article" date="2006" name="PLoS Biol.">
        <title>Macronuclear genome sequence of the ciliate Tetrahymena thermophila, a model eukaryote.</title>
        <authorList>
            <person name="Eisen J.A."/>
            <person name="Coyne R.S."/>
            <person name="Wu M."/>
            <person name="Wu D."/>
            <person name="Thiagarajan M."/>
            <person name="Wortman J.R."/>
            <person name="Badger J.H."/>
            <person name="Ren Q."/>
            <person name="Amedeo P."/>
            <person name="Jones K.M."/>
            <person name="Tallon L.J."/>
            <person name="Delcher A.L."/>
            <person name="Salzberg S.L."/>
            <person name="Silva J.C."/>
            <person name="Haas B.J."/>
            <person name="Majoros W.H."/>
            <person name="Farzad M."/>
            <person name="Carlton J.M."/>
            <person name="Smith R.K. Jr."/>
            <person name="Garg J."/>
            <person name="Pearlman R.E."/>
            <person name="Karrer K.M."/>
            <person name="Sun L."/>
            <person name="Manning G."/>
            <person name="Elde N.C."/>
            <person name="Turkewitz A.P."/>
            <person name="Asai D.J."/>
            <person name="Wilkes D.E."/>
            <person name="Wang Y."/>
            <person name="Cai H."/>
            <person name="Collins K."/>
            <person name="Stewart B.A."/>
            <person name="Lee S.R."/>
            <person name="Wilamowska K."/>
            <person name="Weinberg Z."/>
            <person name="Ruzzo W.L."/>
            <person name="Wloga D."/>
            <person name="Gaertig J."/>
            <person name="Frankel J."/>
            <person name="Tsao C.-C."/>
            <person name="Gorovsky M.A."/>
            <person name="Keeling P.J."/>
            <person name="Waller R.F."/>
            <person name="Patron N.J."/>
            <person name="Cherry J.M."/>
            <person name="Stover N.A."/>
            <person name="Krieger C.J."/>
            <person name="del Toro C."/>
            <person name="Ryder H.F."/>
            <person name="Williamson S.C."/>
            <person name="Barbeau R.A."/>
            <person name="Hamilton E.P."/>
            <person name="Orias E."/>
        </authorList>
    </citation>
    <scope>NUCLEOTIDE SEQUENCE [LARGE SCALE GENOMIC DNA]</scope>
    <source>
        <strain evidence="4">SB210</strain>
    </source>
</reference>
<evidence type="ECO:0000256" key="1">
    <source>
        <dbReference type="SAM" id="Coils"/>
    </source>
</evidence>
<dbReference type="HOGENOM" id="CLU_2019864_0_0_1"/>
<dbReference type="GeneID" id="7824795"/>
<feature type="compositionally biased region" description="Basic and acidic residues" evidence="2">
    <location>
        <begin position="107"/>
        <end position="123"/>
    </location>
</feature>
<keyword evidence="1" id="KW-0175">Coiled coil</keyword>
<dbReference type="AlphaFoldDB" id="I7MAT0"/>
<protein>
    <submittedName>
        <fullName evidence="3">Uncharacterized protein</fullName>
    </submittedName>
</protein>
<proteinExistence type="predicted"/>
<dbReference type="EMBL" id="GG662308">
    <property type="protein sequence ID" value="EAS06086.1"/>
    <property type="molecule type" value="Genomic_DNA"/>
</dbReference>
<accession>I7MAT0</accession>
<keyword evidence="4" id="KW-1185">Reference proteome</keyword>
<evidence type="ECO:0000313" key="3">
    <source>
        <dbReference type="EMBL" id="EAS06086.1"/>
    </source>
</evidence>
<evidence type="ECO:0000256" key="2">
    <source>
        <dbReference type="SAM" id="MobiDB-lite"/>
    </source>
</evidence>
<name>I7MAT0_TETTS</name>
<dbReference type="KEGG" id="tet:TTHERM_00670100"/>
<evidence type="ECO:0000313" key="4">
    <source>
        <dbReference type="Proteomes" id="UP000009168"/>
    </source>
</evidence>
<dbReference type="Proteomes" id="UP000009168">
    <property type="component" value="Unassembled WGS sequence"/>
</dbReference>
<dbReference type="RefSeq" id="XP_001026331.1">
    <property type="nucleotide sequence ID" value="XM_001026331.1"/>
</dbReference>
<feature type="region of interest" description="Disordered" evidence="2">
    <location>
        <begin position="101"/>
        <end position="123"/>
    </location>
</feature>
<gene>
    <name evidence="3" type="ORF">TTHERM_00670100</name>
</gene>
<dbReference type="InParanoid" id="I7MAT0"/>
<organism evidence="3 4">
    <name type="scientific">Tetrahymena thermophila (strain SB210)</name>
    <dbReference type="NCBI Taxonomy" id="312017"/>
    <lineage>
        <taxon>Eukaryota</taxon>
        <taxon>Sar</taxon>
        <taxon>Alveolata</taxon>
        <taxon>Ciliophora</taxon>
        <taxon>Intramacronucleata</taxon>
        <taxon>Oligohymenophorea</taxon>
        <taxon>Hymenostomatida</taxon>
        <taxon>Tetrahymenina</taxon>
        <taxon>Tetrahymenidae</taxon>
        <taxon>Tetrahymena</taxon>
    </lineage>
</organism>
<feature type="coiled-coil region" evidence="1">
    <location>
        <begin position="46"/>
        <end position="73"/>
    </location>
</feature>